<dbReference type="Gene3D" id="3.30.70.1020">
    <property type="entry name" value="Trehalose-6-phosphate phosphatase related protein, domain 2"/>
    <property type="match status" value="1"/>
</dbReference>
<dbReference type="RefSeq" id="WP_328823890.1">
    <property type="nucleotide sequence ID" value="NZ_JACGWT010000006.1"/>
</dbReference>
<evidence type="ECO:0000313" key="4">
    <source>
        <dbReference type="EMBL" id="MBA8795790.1"/>
    </source>
</evidence>
<dbReference type="UniPathway" id="UPA00299"/>
<dbReference type="InterPro" id="IPR036412">
    <property type="entry name" value="HAD-like_sf"/>
</dbReference>
<comment type="function">
    <text evidence="2 3">Removes the phosphate from trehalose 6-phosphate to produce free trehalose.</text>
</comment>
<organism evidence="4 5">
    <name type="scientific">Microlunatus kandeliicorticis</name>
    <dbReference type="NCBI Taxonomy" id="1759536"/>
    <lineage>
        <taxon>Bacteria</taxon>
        <taxon>Bacillati</taxon>
        <taxon>Actinomycetota</taxon>
        <taxon>Actinomycetes</taxon>
        <taxon>Propionibacteriales</taxon>
        <taxon>Propionibacteriaceae</taxon>
        <taxon>Microlunatus</taxon>
    </lineage>
</organism>
<evidence type="ECO:0000256" key="3">
    <source>
        <dbReference type="RuleBase" id="RU361117"/>
    </source>
</evidence>
<keyword evidence="3" id="KW-0479">Metal-binding</keyword>
<evidence type="ECO:0000313" key="5">
    <source>
        <dbReference type="Proteomes" id="UP000523079"/>
    </source>
</evidence>
<dbReference type="PANTHER" id="PTHR43768:SF3">
    <property type="entry name" value="TREHALOSE 6-PHOSPHATE PHOSPHATASE"/>
    <property type="match status" value="1"/>
</dbReference>
<dbReference type="GO" id="GO:0004805">
    <property type="term" value="F:trehalose-phosphatase activity"/>
    <property type="evidence" value="ECO:0007669"/>
    <property type="project" value="UniProtKB-EC"/>
</dbReference>
<keyword evidence="5" id="KW-1185">Reference proteome</keyword>
<dbReference type="NCBIfam" id="TIGR00685">
    <property type="entry name" value="T6PP"/>
    <property type="match status" value="1"/>
</dbReference>
<proteinExistence type="inferred from homology"/>
<evidence type="ECO:0000256" key="2">
    <source>
        <dbReference type="ARBA" id="ARBA00024179"/>
    </source>
</evidence>
<dbReference type="PANTHER" id="PTHR43768">
    <property type="entry name" value="TREHALOSE 6-PHOSPHATE PHOSPHATASE"/>
    <property type="match status" value="1"/>
</dbReference>
<dbReference type="Gene3D" id="3.40.50.1000">
    <property type="entry name" value="HAD superfamily/HAD-like"/>
    <property type="match status" value="1"/>
</dbReference>
<protein>
    <recommendedName>
        <fullName evidence="3">Trehalose 6-phosphate phosphatase</fullName>
        <ecNumber evidence="3">3.1.3.12</ecNumber>
    </recommendedName>
</protein>
<dbReference type="GO" id="GO:0046872">
    <property type="term" value="F:metal ion binding"/>
    <property type="evidence" value="ECO:0007669"/>
    <property type="project" value="UniProtKB-KW"/>
</dbReference>
<dbReference type="Proteomes" id="UP000523079">
    <property type="component" value="Unassembled WGS sequence"/>
</dbReference>
<sequence length="272" mass="27956">MQQGPGADEVLAAITAEPATTLVAADFDGTLSPIVDDPERAFADPAAVDALARLGRVVGTVAVITGRPVRTAVRLGGFAGRDGLGSMVVLGQYGVERWDADGDRYDVPPDPPELAAVAEAVPALLAAHDAEGARVEDKGRAIGIHTRELPDAAAAFERLRGPVTALAEQHGLHLEPGKQVLEIRLPGMDKGHAIEALVAERGARQVVFAGDDLGDLPAFAAVRGLAARGVRGLLVCSGSTEERALSDQADVVVDGPAGVADWLAALADRLGA</sequence>
<keyword evidence="3" id="KW-0460">Magnesium</keyword>
<gene>
    <name evidence="4" type="ORF">FHX74_003431</name>
</gene>
<dbReference type="GO" id="GO:0005992">
    <property type="term" value="P:trehalose biosynthetic process"/>
    <property type="evidence" value="ECO:0007669"/>
    <property type="project" value="UniProtKB-UniPathway"/>
</dbReference>
<name>A0A7W3IVB8_9ACTN</name>
<comment type="pathway">
    <text evidence="3">Glycan biosynthesis; trehalose biosynthesis.</text>
</comment>
<evidence type="ECO:0000256" key="1">
    <source>
        <dbReference type="ARBA" id="ARBA00022801"/>
    </source>
</evidence>
<comment type="similarity">
    <text evidence="3">Belongs to the trehalose phosphatase family.</text>
</comment>
<dbReference type="InterPro" id="IPR003337">
    <property type="entry name" value="Trehalose_PPase"/>
</dbReference>
<dbReference type="InterPro" id="IPR044651">
    <property type="entry name" value="OTSB-like"/>
</dbReference>
<comment type="cofactor">
    <cofactor evidence="3">
        <name>Mg(2+)</name>
        <dbReference type="ChEBI" id="CHEBI:18420"/>
    </cofactor>
</comment>
<keyword evidence="1 3" id="KW-0378">Hydrolase</keyword>
<dbReference type="AlphaFoldDB" id="A0A7W3IVB8"/>
<dbReference type="InterPro" id="IPR023214">
    <property type="entry name" value="HAD_sf"/>
</dbReference>
<dbReference type="EMBL" id="JACGWT010000006">
    <property type="protein sequence ID" value="MBA8795790.1"/>
    <property type="molecule type" value="Genomic_DNA"/>
</dbReference>
<accession>A0A7W3IVB8</accession>
<reference evidence="4 5" key="1">
    <citation type="submission" date="2020-07" db="EMBL/GenBank/DDBJ databases">
        <title>Sequencing the genomes of 1000 actinobacteria strains.</title>
        <authorList>
            <person name="Klenk H.-P."/>
        </authorList>
    </citation>
    <scope>NUCLEOTIDE SEQUENCE [LARGE SCALE GENOMIC DNA]</scope>
    <source>
        <strain evidence="4 5">DSM 100723</strain>
    </source>
</reference>
<comment type="caution">
    <text evidence="4">The sequence shown here is derived from an EMBL/GenBank/DDBJ whole genome shotgun (WGS) entry which is preliminary data.</text>
</comment>
<dbReference type="Pfam" id="PF02358">
    <property type="entry name" value="Trehalose_PPase"/>
    <property type="match status" value="1"/>
</dbReference>
<dbReference type="SUPFAM" id="SSF56784">
    <property type="entry name" value="HAD-like"/>
    <property type="match status" value="1"/>
</dbReference>
<comment type="catalytic activity">
    <reaction evidence="3">
        <text>alpha,alpha-trehalose 6-phosphate + H2O = alpha,alpha-trehalose + phosphate</text>
        <dbReference type="Rhea" id="RHEA:23420"/>
        <dbReference type="ChEBI" id="CHEBI:15377"/>
        <dbReference type="ChEBI" id="CHEBI:16551"/>
        <dbReference type="ChEBI" id="CHEBI:43474"/>
        <dbReference type="ChEBI" id="CHEBI:58429"/>
        <dbReference type="EC" id="3.1.3.12"/>
    </reaction>
</comment>
<dbReference type="EC" id="3.1.3.12" evidence="3"/>